<reference evidence="1 2" key="1">
    <citation type="submission" date="2020-04" db="EMBL/GenBank/DDBJ databases">
        <title>MicrobeNet Type strains.</title>
        <authorList>
            <person name="Nicholson A.C."/>
        </authorList>
    </citation>
    <scope>NUCLEOTIDE SEQUENCE [LARGE SCALE GENOMIC DNA]</scope>
    <source>
        <strain evidence="1 2">DSM 44113</strain>
    </source>
</reference>
<dbReference type="Proteomes" id="UP000582646">
    <property type="component" value="Unassembled WGS sequence"/>
</dbReference>
<organism evidence="1 2">
    <name type="scientific">Tsukamurella spumae</name>
    <dbReference type="NCBI Taxonomy" id="44753"/>
    <lineage>
        <taxon>Bacteria</taxon>
        <taxon>Bacillati</taxon>
        <taxon>Actinomycetota</taxon>
        <taxon>Actinomycetes</taxon>
        <taxon>Mycobacteriales</taxon>
        <taxon>Tsukamurellaceae</taxon>
        <taxon>Tsukamurella</taxon>
    </lineage>
</organism>
<name>A0A846X485_9ACTN</name>
<comment type="caution">
    <text evidence="1">The sequence shown here is derived from an EMBL/GenBank/DDBJ whole genome shotgun (WGS) entry which is preliminary data.</text>
</comment>
<evidence type="ECO:0000313" key="1">
    <source>
        <dbReference type="EMBL" id="NKY19139.1"/>
    </source>
</evidence>
<dbReference type="EMBL" id="JAAXOQ010000015">
    <property type="protein sequence ID" value="NKY19139.1"/>
    <property type="molecule type" value="Genomic_DNA"/>
</dbReference>
<keyword evidence="2" id="KW-1185">Reference proteome</keyword>
<dbReference type="AlphaFoldDB" id="A0A846X485"/>
<gene>
    <name evidence="1" type="ORF">HF999_12255</name>
</gene>
<feature type="non-terminal residue" evidence="1">
    <location>
        <position position="138"/>
    </location>
</feature>
<evidence type="ECO:0000313" key="2">
    <source>
        <dbReference type="Proteomes" id="UP000582646"/>
    </source>
</evidence>
<proteinExistence type="predicted"/>
<protein>
    <submittedName>
        <fullName evidence="1">Uncharacterized protein</fullName>
    </submittedName>
</protein>
<sequence length="138" mass="13995">MIRSLTGWVALVAVALGLAFWLGSATPNPSVRPDGDRLGPQSGQAVAEYLGEARASLAAAPAGERRWALVSPAAPWSADDLWTRLGSLDRIGRVLVRVPIPGVATPTATVSPGQSEEGVGAVPELAALAMPGLAAPGP</sequence>
<accession>A0A846X485</accession>